<evidence type="ECO:0000256" key="1">
    <source>
        <dbReference type="ARBA" id="ARBA00007074"/>
    </source>
</evidence>
<gene>
    <name evidence="9" type="ORF">SAMN04489742_1848</name>
</gene>
<dbReference type="PANTHER" id="PTHR47359:SF3">
    <property type="entry name" value="NLP_P60 DOMAIN-CONTAINING PROTEIN-RELATED"/>
    <property type="match status" value="1"/>
</dbReference>
<feature type="compositionally biased region" description="Low complexity" evidence="6">
    <location>
        <begin position="291"/>
        <end position="304"/>
    </location>
</feature>
<dbReference type="GO" id="GO:0008234">
    <property type="term" value="F:cysteine-type peptidase activity"/>
    <property type="evidence" value="ECO:0007669"/>
    <property type="project" value="UniProtKB-KW"/>
</dbReference>
<reference evidence="9 10" key="1">
    <citation type="submission" date="2016-10" db="EMBL/GenBank/DDBJ databases">
        <authorList>
            <person name="de Groot N.N."/>
        </authorList>
    </citation>
    <scope>NUCLEOTIDE SEQUENCE [LARGE SCALE GENOMIC DNA]</scope>
    <source>
        <strain evidence="9 10">DSM 20117</strain>
    </source>
</reference>
<keyword evidence="7" id="KW-0732">Signal</keyword>
<feature type="domain" description="NlpC/P60" evidence="8">
    <location>
        <begin position="411"/>
        <end position="535"/>
    </location>
</feature>
<organism evidence="9 10">
    <name type="scientific">Crystallibacter crystallopoietes</name>
    <dbReference type="NCBI Taxonomy" id="37928"/>
    <lineage>
        <taxon>Bacteria</taxon>
        <taxon>Bacillati</taxon>
        <taxon>Actinomycetota</taxon>
        <taxon>Actinomycetes</taxon>
        <taxon>Micrococcales</taxon>
        <taxon>Micrococcaceae</taxon>
        <taxon>Crystallibacter</taxon>
    </lineage>
</organism>
<evidence type="ECO:0000256" key="6">
    <source>
        <dbReference type="SAM" id="MobiDB-lite"/>
    </source>
</evidence>
<evidence type="ECO:0000313" key="9">
    <source>
        <dbReference type="EMBL" id="SDQ61744.1"/>
    </source>
</evidence>
<evidence type="ECO:0000256" key="4">
    <source>
        <dbReference type="ARBA" id="ARBA00022807"/>
    </source>
</evidence>
<feature type="coiled-coil region" evidence="5">
    <location>
        <begin position="208"/>
        <end position="260"/>
    </location>
</feature>
<keyword evidence="4" id="KW-0788">Thiol protease</keyword>
<evidence type="ECO:0000256" key="7">
    <source>
        <dbReference type="SAM" id="SignalP"/>
    </source>
</evidence>
<dbReference type="Gene3D" id="3.90.1720.10">
    <property type="entry name" value="endopeptidase domain like (from Nostoc punctiforme)"/>
    <property type="match status" value="1"/>
</dbReference>
<dbReference type="RefSeq" id="WP_139186762.1">
    <property type="nucleotide sequence ID" value="NZ_CP018863.1"/>
</dbReference>
<name>A0A1H1CC35_9MICC</name>
<dbReference type="PROSITE" id="PS51935">
    <property type="entry name" value="NLPC_P60"/>
    <property type="match status" value="1"/>
</dbReference>
<keyword evidence="2" id="KW-0645">Protease</keyword>
<dbReference type="InterPro" id="IPR000064">
    <property type="entry name" value="NLP_P60_dom"/>
</dbReference>
<dbReference type="Proteomes" id="UP000181917">
    <property type="component" value="Unassembled WGS sequence"/>
</dbReference>
<dbReference type="Pfam" id="PF00877">
    <property type="entry name" value="NLPC_P60"/>
    <property type="match status" value="1"/>
</dbReference>
<dbReference type="GO" id="GO:0006508">
    <property type="term" value="P:proteolysis"/>
    <property type="evidence" value="ECO:0007669"/>
    <property type="project" value="UniProtKB-KW"/>
</dbReference>
<feature type="signal peptide" evidence="7">
    <location>
        <begin position="1"/>
        <end position="40"/>
    </location>
</feature>
<sequence>MGMSEGRSARSKRTTPVHTISLAAATVALLATAGLPPAVAAPTGELPQVSVSALQVPAKPVLTDKDIDAAKGDAEATKALVERIEEQLRTASGELESARYETMQSQNNYSTALLIQQDRTSELEDARGKAKQAGEYFEAVQDQVGQLAGELYRNGGVNPGLSSLLASADADEVLYKASTLDALSDNRFQTLTAAQQAAQLWTAWELHVSEAEEAAQDAAAAAKAAESNAKAASAAHEQLVSKQEEQRQILLDHLAELRDTSVAEENQRIAALEETEQQRQFEALVAESERQAAAQPAAAANQPASGNTGSPAQIPVTVVPAADGITPAPAPPAPAAPSTPSAPSAPVAPPAPPAAAPAPAPDRAPQPAPEPEPAPAPAPAPPPPAPAPAPKPSPKPAPPKQEPAPAPAPNYSMAQTAINYATAKASNKKSFYEWAGNGPWGFDCSGLTQQAFGTAGKWIPRTATAQYDLAPHKVSLGNLQPGDLVFWGTEGNFWHVALYIGGGQVVHAMNPNDGLRVTPIGYMYGKLHGYGARWT</sequence>
<keyword evidence="5" id="KW-0175">Coiled coil</keyword>
<feature type="coiled-coil region" evidence="5">
    <location>
        <begin position="67"/>
        <end position="101"/>
    </location>
</feature>
<feature type="compositionally biased region" description="Pro residues" evidence="6">
    <location>
        <begin position="346"/>
        <end position="408"/>
    </location>
</feature>
<keyword evidence="10" id="KW-1185">Reference proteome</keyword>
<dbReference type="InterPro" id="IPR038765">
    <property type="entry name" value="Papain-like_cys_pep_sf"/>
</dbReference>
<keyword evidence="3 9" id="KW-0378">Hydrolase</keyword>
<comment type="similarity">
    <text evidence="1">Belongs to the peptidase C40 family.</text>
</comment>
<dbReference type="OrthoDB" id="5177647at2"/>
<evidence type="ECO:0000256" key="5">
    <source>
        <dbReference type="SAM" id="Coils"/>
    </source>
</evidence>
<evidence type="ECO:0000259" key="8">
    <source>
        <dbReference type="PROSITE" id="PS51935"/>
    </source>
</evidence>
<accession>A0A1H1CC35</accession>
<dbReference type="SUPFAM" id="SSF54001">
    <property type="entry name" value="Cysteine proteinases"/>
    <property type="match status" value="1"/>
</dbReference>
<dbReference type="PANTHER" id="PTHR47359">
    <property type="entry name" value="PEPTIDOGLYCAN DL-ENDOPEPTIDASE CWLO"/>
    <property type="match status" value="1"/>
</dbReference>
<feature type="compositionally biased region" description="Pro residues" evidence="6">
    <location>
        <begin position="328"/>
        <end position="337"/>
    </location>
</feature>
<dbReference type="AlphaFoldDB" id="A0A1H1CC35"/>
<dbReference type="EMBL" id="FNKH01000002">
    <property type="protein sequence ID" value="SDQ61744.1"/>
    <property type="molecule type" value="Genomic_DNA"/>
</dbReference>
<dbReference type="PRINTS" id="PR01217">
    <property type="entry name" value="PRICHEXTENSN"/>
</dbReference>
<dbReference type="InterPro" id="IPR051794">
    <property type="entry name" value="PG_Endopeptidase_C40"/>
</dbReference>
<evidence type="ECO:0000256" key="2">
    <source>
        <dbReference type="ARBA" id="ARBA00022670"/>
    </source>
</evidence>
<dbReference type="STRING" id="37928.SAMN04489742_1848"/>
<evidence type="ECO:0000256" key="3">
    <source>
        <dbReference type="ARBA" id="ARBA00022801"/>
    </source>
</evidence>
<proteinExistence type="inferred from homology"/>
<feature type="region of interest" description="Disordered" evidence="6">
    <location>
        <begin position="286"/>
        <end position="410"/>
    </location>
</feature>
<protein>
    <submittedName>
        <fullName evidence="9">Cell wall-associated hydrolase, NlpC family</fullName>
    </submittedName>
</protein>
<feature type="chain" id="PRO_5010172464" evidence="7">
    <location>
        <begin position="41"/>
        <end position="535"/>
    </location>
</feature>
<evidence type="ECO:0000313" key="10">
    <source>
        <dbReference type="Proteomes" id="UP000181917"/>
    </source>
</evidence>